<sequence>MNTQDPFLPPAGAMPVPPPSEAIPTYAPSTPFPTYGTYSPTSSTYAPTAVDAGTRKNGPFIEPVKATFPSVETTYYPTVDGTYAPTEKKTYGVASLVKRVKMINTPSTSNTYAPSTPFPTFDTYSPNNGAAGKTEPEPMRRVLEVINLDEMDAESTGESLNVHLHSAAVSNMVDTWRSIPPNDEFFSRFPEWKEHQEEIYRLKHKDYELSASNSENQSRLLQESIAVPTQLISAQFLEIDTSPDMTIINQDDSYLDLTDFNDEGIKLSYTSISSTLDPSVALEDQIDSVPGGAILVLIGQDESGEFVRNRIMWTYTMKCGLSVETVEDGDEFGWALFDNLEPAREEFCPASSATPAPSPAFSMDYDTMDYNRLLSHFDLEGTATASNVQGKSSRRYKGRRYNRHLNMKNKDHASGNGQSNTSDATGDFGRVLVAEDKPEFGSPMKRLRKRIAV</sequence>
<dbReference type="EMBL" id="JALLPJ020000790">
    <property type="protein sequence ID" value="KAL3782878.1"/>
    <property type="molecule type" value="Genomic_DNA"/>
</dbReference>
<accession>A0ABD3P4Q5</accession>
<feature type="compositionally biased region" description="Polar residues" evidence="1">
    <location>
        <begin position="415"/>
        <end position="424"/>
    </location>
</feature>
<evidence type="ECO:0000256" key="1">
    <source>
        <dbReference type="SAM" id="MobiDB-lite"/>
    </source>
</evidence>
<gene>
    <name evidence="2" type="ORF">ACHAWO_003455</name>
</gene>
<name>A0ABD3P4Q5_9STRA</name>
<dbReference type="AlphaFoldDB" id="A0ABD3P4Q5"/>
<reference evidence="2 3" key="1">
    <citation type="submission" date="2024-10" db="EMBL/GenBank/DDBJ databases">
        <title>Updated reference genomes for cyclostephanoid diatoms.</title>
        <authorList>
            <person name="Roberts W.R."/>
            <person name="Alverson A.J."/>
        </authorList>
    </citation>
    <scope>NUCLEOTIDE SEQUENCE [LARGE SCALE GENOMIC DNA]</scope>
    <source>
        <strain evidence="2 3">AJA010-31</strain>
    </source>
</reference>
<proteinExistence type="predicted"/>
<comment type="caution">
    <text evidence="2">The sequence shown here is derived from an EMBL/GenBank/DDBJ whole genome shotgun (WGS) entry which is preliminary data.</text>
</comment>
<keyword evidence="3" id="KW-1185">Reference proteome</keyword>
<organism evidence="2 3">
    <name type="scientific">Cyclotella atomus</name>
    <dbReference type="NCBI Taxonomy" id="382360"/>
    <lineage>
        <taxon>Eukaryota</taxon>
        <taxon>Sar</taxon>
        <taxon>Stramenopiles</taxon>
        <taxon>Ochrophyta</taxon>
        <taxon>Bacillariophyta</taxon>
        <taxon>Coscinodiscophyceae</taxon>
        <taxon>Thalassiosirophycidae</taxon>
        <taxon>Stephanodiscales</taxon>
        <taxon>Stephanodiscaceae</taxon>
        <taxon>Cyclotella</taxon>
    </lineage>
</organism>
<protein>
    <submittedName>
        <fullName evidence="2">Uncharacterized protein</fullName>
    </submittedName>
</protein>
<feature type="compositionally biased region" description="Basic residues" evidence="1">
    <location>
        <begin position="392"/>
        <end position="407"/>
    </location>
</feature>
<evidence type="ECO:0000313" key="2">
    <source>
        <dbReference type="EMBL" id="KAL3782878.1"/>
    </source>
</evidence>
<feature type="region of interest" description="Disordered" evidence="1">
    <location>
        <begin position="388"/>
        <end position="426"/>
    </location>
</feature>
<evidence type="ECO:0000313" key="3">
    <source>
        <dbReference type="Proteomes" id="UP001530400"/>
    </source>
</evidence>
<dbReference type="Proteomes" id="UP001530400">
    <property type="component" value="Unassembled WGS sequence"/>
</dbReference>